<accession>A0A0N4Z669</accession>
<evidence type="ECO:0000256" key="1">
    <source>
        <dbReference type="SAM" id="MobiDB-lite"/>
    </source>
</evidence>
<feature type="region of interest" description="Disordered" evidence="1">
    <location>
        <begin position="20"/>
        <end position="98"/>
    </location>
</feature>
<keyword evidence="2" id="KW-1185">Reference proteome</keyword>
<protein>
    <submittedName>
        <fullName evidence="3">Uncharacterized protein</fullName>
    </submittedName>
</protein>
<organism evidence="2 3">
    <name type="scientific">Parastrongyloides trichosuri</name>
    <name type="common">Possum-specific nematode worm</name>
    <dbReference type="NCBI Taxonomy" id="131310"/>
    <lineage>
        <taxon>Eukaryota</taxon>
        <taxon>Metazoa</taxon>
        <taxon>Ecdysozoa</taxon>
        <taxon>Nematoda</taxon>
        <taxon>Chromadorea</taxon>
        <taxon>Rhabditida</taxon>
        <taxon>Tylenchina</taxon>
        <taxon>Panagrolaimomorpha</taxon>
        <taxon>Strongyloidoidea</taxon>
        <taxon>Strongyloididae</taxon>
        <taxon>Parastrongyloides</taxon>
    </lineage>
</organism>
<dbReference type="WBParaSite" id="PTRK_0000261200.1">
    <property type="protein sequence ID" value="PTRK_0000261200.1"/>
    <property type="gene ID" value="PTRK_0000261200"/>
</dbReference>
<evidence type="ECO:0000313" key="3">
    <source>
        <dbReference type="WBParaSite" id="PTRK_0000261200.1"/>
    </source>
</evidence>
<feature type="region of interest" description="Disordered" evidence="1">
    <location>
        <begin position="234"/>
        <end position="256"/>
    </location>
</feature>
<dbReference type="AlphaFoldDB" id="A0A0N4Z669"/>
<proteinExistence type="predicted"/>
<reference evidence="3" key="1">
    <citation type="submission" date="2017-02" db="UniProtKB">
        <authorList>
            <consortium name="WormBaseParasite"/>
        </authorList>
    </citation>
    <scope>IDENTIFICATION</scope>
</reference>
<sequence>MFQFIYNQFIISFVLTSCSKKREGKKSNDNSESGRNGNDDVRTDVGGNGNNKSAKEGRKNGCSSVKRKKRDSGTHKRPERSSHKGNNGSKYKKVQSNKEIMKKKDVGNDHSIKQDVQICVPIVTVKEKIVVKESENKNVNNKNITERRKKISSAHVKVKKDRSKKQPAKIIDDDSIRVMNFDVNLLDATQHTVTVTPSKNGKIKKNKSKDLEVENVVEKKEDDEEMIEKHLFQGTKEVEDDNTPYERLDNIQSMAK</sequence>
<feature type="compositionally biased region" description="Basic and acidic residues" evidence="1">
    <location>
        <begin position="71"/>
        <end position="82"/>
    </location>
</feature>
<name>A0A0N4Z669_PARTI</name>
<evidence type="ECO:0000313" key="2">
    <source>
        <dbReference type="Proteomes" id="UP000038045"/>
    </source>
</evidence>
<dbReference type="Proteomes" id="UP000038045">
    <property type="component" value="Unplaced"/>
</dbReference>